<comment type="caution">
    <text evidence="2">The sequence shown here is derived from an EMBL/GenBank/DDBJ whole genome shotgun (WGS) entry which is preliminary data.</text>
</comment>
<feature type="region of interest" description="Disordered" evidence="1">
    <location>
        <begin position="1"/>
        <end position="73"/>
    </location>
</feature>
<name>A0A3L8D3V1_OOCBI</name>
<evidence type="ECO:0000313" key="2">
    <source>
        <dbReference type="EMBL" id="RLU14916.1"/>
    </source>
</evidence>
<reference evidence="2 3" key="1">
    <citation type="journal article" date="2018" name="Genome Res.">
        <title>The genomic architecture and molecular evolution of ant odorant receptors.</title>
        <authorList>
            <person name="McKenzie S.K."/>
            <person name="Kronauer D.J.C."/>
        </authorList>
    </citation>
    <scope>NUCLEOTIDE SEQUENCE [LARGE SCALE GENOMIC DNA]</scope>
    <source>
        <strain evidence="2">Clonal line C1</strain>
    </source>
</reference>
<protein>
    <submittedName>
        <fullName evidence="2">Uncharacterized protein</fullName>
    </submittedName>
</protein>
<gene>
    <name evidence="2" type="ORF">DMN91_012803</name>
</gene>
<sequence>MVRQERVQALRTEKKTKTVTKKKRKTPFRAIQSSVRSIAIEKREKKKTEETRNKREKTRKGKKEKEGKKERVRGRKGMWLSHTSTNAYSTVRTCALHMYIYICHCTRERKRGGEKGRTARYVGDVCGQVIPQETLPSFSPPIPPSLLFSLSLSLSLLTAVGSRSLSFRLTPSLAYNLKPSASSCRVARRSPCFPRLTGSRMCVVRFLLSQRVLVSSRSFSPHATCRIRCI</sequence>
<dbReference type="EMBL" id="QOIP01000014">
    <property type="protein sequence ID" value="RLU14916.1"/>
    <property type="molecule type" value="Genomic_DNA"/>
</dbReference>
<dbReference type="AlphaFoldDB" id="A0A3L8D3V1"/>
<proteinExistence type="predicted"/>
<dbReference type="Proteomes" id="UP000279307">
    <property type="component" value="Chromosome 14"/>
</dbReference>
<accession>A0A3L8D3V1</accession>
<feature type="compositionally biased region" description="Basic and acidic residues" evidence="1">
    <location>
        <begin position="1"/>
        <end position="16"/>
    </location>
</feature>
<organism evidence="2 3">
    <name type="scientific">Ooceraea biroi</name>
    <name type="common">Clonal raider ant</name>
    <name type="synonym">Cerapachys biroi</name>
    <dbReference type="NCBI Taxonomy" id="2015173"/>
    <lineage>
        <taxon>Eukaryota</taxon>
        <taxon>Metazoa</taxon>
        <taxon>Ecdysozoa</taxon>
        <taxon>Arthropoda</taxon>
        <taxon>Hexapoda</taxon>
        <taxon>Insecta</taxon>
        <taxon>Pterygota</taxon>
        <taxon>Neoptera</taxon>
        <taxon>Endopterygota</taxon>
        <taxon>Hymenoptera</taxon>
        <taxon>Apocrita</taxon>
        <taxon>Aculeata</taxon>
        <taxon>Formicoidea</taxon>
        <taxon>Formicidae</taxon>
        <taxon>Dorylinae</taxon>
        <taxon>Ooceraea</taxon>
    </lineage>
</organism>
<evidence type="ECO:0000313" key="3">
    <source>
        <dbReference type="Proteomes" id="UP000279307"/>
    </source>
</evidence>
<feature type="compositionally biased region" description="Basic residues" evidence="1">
    <location>
        <begin position="17"/>
        <end position="27"/>
    </location>
</feature>
<evidence type="ECO:0000256" key="1">
    <source>
        <dbReference type="SAM" id="MobiDB-lite"/>
    </source>
</evidence>
<feature type="compositionally biased region" description="Basic and acidic residues" evidence="1">
    <location>
        <begin position="39"/>
        <end position="53"/>
    </location>
</feature>